<evidence type="ECO:0000256" key="1">
    <source>
        <dbReference type="SAM" id="MobiDB-lite"/>
    </source>
</evidence>
<evidence type="ECO:0000313" key="2">
    <source>
        <dbReference type="EMBL" id="MCI19132.1"/>
    </source>
</evidence>
<feature type="compositionally biased region" description="Acidic residues" evidence="1">
    <location>
        <begin position="1"/>
        <end position="16"/>
    </location>
</feature>
<feature type="region of interest" description="Disordered" evidence="1">
    <location>
        <begin position="71"/>
        <end position="107"/>
    </location>
</feature>
<feature type="region of interest" description="Disordered" evidence="1">
    <location>
        <begin position="119"/>
        <end position="144"/>
    </location>
</feature>
<feature type="region of interest" description="Disordered" evidence="1">
    <location>
        <begin position="175"/>
        <end position="200"/>
    </location>
</feature>
<dbReference type="AlphaFoldDB" id="A0A392Q5D9"/>
<evidence type="ECO:0000313" key="3">
    <source>
        <dbReference type="Proteomes" id="UP000265520"/>
    </source>
</evidence>
<dbReference type="EMBL" id="LXQA010113375">
    <property type="protein sequence ID" value="MCI19132.1"/>
    <property type="molecule type" value="Genomic_DNA"/>
</dbReference>
<keyword evidence="3" id="KW-1185">Reference proteome</keyword>
<feature type="region of interest" description="Disordered" evidence="1">
    <location>
        <begin position="1"/>
        <end position="21"/>
    </location>
</feature>
<feature type="non-terminal residue" evidence="2">
    <location>
        <position position="1"/>
    </location>
</feature>
<sequence>RDSEASQSDYDEGQDDPEVRQHVDALVEQFAEGLEDEDEIGSQDHFQPSSNRAADEVICVEKQKVTPSRAGEAVVSQVSGTDNPVWSIDRGSGKGDSPILVGDRGSPSICSPADGLRHSVSTVGHGESSPTPCRIKRTKSCPPGVNRSVISGPWSLEWLHDLNQGDAGVIFSASKRSCKGGRGGVPQQKESTEDPKRRKT</sequence>
<reference evidence="2 3" key="1">
    <citation type="journal article" date="2018" name="Front. Plant Sci.">
        <title>Red Clover (Trifolium pratense) and Zigzag Clover (T. medium) - A Picture of Genomic Similarities and Differences.</title>
        <authorList>
            <person name="Dluhosova J."/>
            <person name="Istvanek J."/>
            <person name="Nedelnik J."/>
            <person name="Repkova J."/>
        </authorList>
    </citation>
    <scope>NUCLEOTIDE SEQUENCE [LARGE SCALE GENOMIC DNA]</scope>
    <source>
        <strain evidence="3">cv. 10/8</strain>
        <tissue evidence="2">Leaf</tissue>
    </source>
</reference>
<protein>
    <submittedName>
        <fullName evidence="2">DUF4283 domain protein</fullName>
    </submittedName>
</protein>
<feature type="compositionally biased region" description="Basic and acidic residues" evidence="1">
    <location>
        <begin position="190"/>
        <end position="200"/>
    </location>
</feature>
<name>A0A392Q5D9_9FABA</name>
<feature type="non-terminal residue" evidence="2">
    <location>
        <position position="200"/>
    </location>
</feature>
<comment type="caution">
    <text evidence="2">The sequence shown here is derived from an EMBL/GenBank/DDBJ whole genome shotgun (WGS) entry which is preliminary data.</text>
</comment>
<proteinExistence type="predicted"/>
<accession>A0A392Q5D9</accession>
<dbReference type="Proteomes" id="UP000265520">
    <property type="component" value="Unassembled WGS sequence"/>
</dbReference>
<feature type="region of interest" description="Disordered" evidence="1">
    <location>
        <begin position="34"/>
        <end position="54"/>
    </location>
</feature>
<organism evidence="2 3">
    <name type="scientific">Trifolium medium</name>
    <dbReference type="NCBI Taxonomy" id="97028"/>
    <lineage>
        <taxon>Eukaryota</taxon>
        <taxon>Viridiplantae</taxon>
        <taxon>Streptophyta</taxon>
        <taxon>Embryophyta</taxon>
        <taxon>Tracheophyta</taxon>
        <taxon>Spermatophyta</taxon>
        <taxon>Magnoliopsida</taxon>
        <taxon>eudicotyledons</taxon>
        <taxon>Gunneridae</taxon>
        <taxon>Pentapetalae</taxon>
        <taxon>rosids</taxon>
        <taxon>fabids</taxon>
        <taxon>Fabales</taxon>
        <taxon>Fabaceae</taxon>
        <taxon>Papilionoideae</taxon>
        <taxon>50 kb inversion clade</taxon>
        <taxon>NPAAA clade</taxon>
        <taxon>Hologalegina</taxon>
        <taxon>IRL clade</taxon>
        <taxon>Trifolieae</taxon>
        <taxon>Trifolium</taxon>
    </lineage>
</organism>